<evidence type="ECO:0000313" key="2">
    <source>
        <dbReference type="EMBL" id="ARJ25697.1"/>
    </source>
</evidence>
<name>A0A1W6AIL4_BACMY</name>
<sequence length="82" mass="8378">MKKLLPVALSVGAVALLGSMFEVGDVMYVLEKNGYNIPSWAAESLATITSVYGAQHYLIGLLGVTVPAWLAGAVVAAGTAGL</sequence>
<dbReference type="Proteomes" id="UP000192932">
    <property type="component" value="Plasmid unnamed2"/>
</dbReference>
<feature type="transmembrane region" description="Helical" evidence="1">
    <location>
        <begin position="57"/>
        <end position="80"/>
    </location>
</feature>
<evidence type="ECO:0000256" key="1">
    <source>
        <dbReference type="SAM" id="Phobius"/>
    </source>
</evidence>
<accession>A0A1W6AIL4</accession>
<dbReference type="AlphaFoldDB" id="A0A1W6AIL4"/>
<keyword evidence="1" id="KW-0472">Membrane</keyword>
<protein>
    <submittedName>
        <fullName evidence="2">Uncharacterized protein</fullName>
    </submittedName>
</protein>
<keyword evidence="1" id="KW-0812">Transmembrane</keyword>
<organism evidence="2 3">
    <name type="scientific">Bacillus mycoides</name>
    <dbReference type="NCBI Taxonomy" id="1405"/>
    <lineage>
        <taxon>Bacteria</taxon>
        <taxon>Bacillati</taxon>
        <taxon>Bacillota</taxon>
        <taxon>Bacilli</taxon>
        <taxon>Bacillales</taxon>
        <taxon>Bacillaceae</taxon>
        <taxon>Bacillus</taxon>
        <taxon>Bacillus cereus group</taxon>
    </lineage>
</organism>
<gene>
    <name evidence="2" type="ORF">B7492_32210</name>
</gene>
<proteinExistence type="predicted"/>
<keyword evidence="1" id="KW-1133">Transmembrane helix</keyword>
<evidence type="ECO:0000313" key="3">
    <source>
        <dbReference type="Proteomes" id="UP000192932"/>
    </source>
</evidence>
<keyword evidence="2" id="KW-0614">Plasmid</keyword>
<dbReference type="RefSeq" id="WP_085313422.1">
    <property type="nucleotide sequence ID" value="NZ_CP020745.1"/>
</dbReference>
<reference evidence="2 3" key="1">
    <citation type="submission" date="2017-04" db="EMBL/GenBank/DDBJ databases">
        <title>The Characteristic of a Fine Plant Growth-Promoting Rhizobacteria Bacillus mycoides Gnyt1 and its Whole Genome Sequencing Analysis.</title>
        <authorList>
            <person name="Li J.H."/>
            <person name="Yao T."/>
        </authorList>
    </citation>
    <scope>NUCLEOTIDE SEQUENCE [LARGE SCALE GENOMIC DNA]</scope>
    <source>
        <strain evidence="2 3">Gnyt1</strain>
        <plasmid evidence="3">Plasmid unnamed2</plasmid>
    </source>
</reference>
<geneLocation type="plasmid" evidence="2 3">
    <name>unnamed2</name>
</geneLocation>
<dbReference type="EMBL" id="CP020745">
    <property type="protein sequence ID" value="ARJ25697.1"/>
    <property type="molecule type" value="Genomic_DNA"/>
</dbReference>